<dbReference type="Gene3D" id="2.160.20.10">
    <property type="entry name" value="Single-stranded right-handed beta-helix, Pectin lyase-like"/>
    <property type="match status" value="1"/>
</dbReference>
<dbReference type="RefSeq" id="XP_044551547.1">
    <property type="nucleotide sequence ID" value="XM_044687149.1"/>
</dbReference>
<dbReference type="Proteomes" id="UP000816034">
    <property type="component" value="Unassembled WGS sequence"/>
</dbReference>
<dbReference type="InterPro" id="IPR011050">
    <property type="entry name" value="Pectin_lyase_fold/virulence"/>
</dbReference>
<evidence type="ECO:0008006" key="4">
    <source>
        <dbReference type="Google" id="ProtNLM"/>
    </source>
</evidence>
<dbReference type="AlphaFoldDB" id="A0AA88GVB1"/>
<dbReference type="EMBL" id="PYSW02000012">
    <property type="protein sequence ID" value="KAG2387555.1"/>
    <property type="molecule type" value="Genomic_DNA"/>
</dbReference>
<proteinExistence type="predicted"/>
<evidence type="ECO:0000313" key="2">
    <source>
        <dbReference type="EMBL" id="KAG2387555.1"/>
    </source>
</evidence>
<gene>
    <name evidence="2" type="ORF">C9374_001149</name>
</gene>
<evidence type="ECO:0000256" key="1">
    <source>
        <dbReference type="SAM" id="SignalP"/>
    </source>
</evidence>
<dbReference type="InterPro" id="IPR012334">
    <property type="entry name" value="Pectin_lyas_fold"/>
</dbReference>
<feature type="chain" id="PRO_5041679994" description="DUF1565 domain-containing protein" evidence="1">
    <location>
        <begin position="29"/>
        <end position="111"/>
    </location>
</feature>
<evidence type="ECO:0000313" key="3">
    <source>
        <dbReference type="Proteomes" id="UP000816034"/>
    </source>
</evidence>
<dbReference type="GeneID" id="68093605"/>
<dbReference type="SUPFAM" id="SSF51126">
    <property type="entry name" value="Pectin lyase-like"/>
    <property type="match status" value="1"/>
</dbReference>
<feature type="signal peptide" evidence="1">
    <location>
        <begin position="1"/>
        <end position="28"/>
    </location>
</feature>
<keyword evidence="3" id="KW-1185">Reference proteome</keyword>
<protein>
    <recommendedName>
        <fullName evidence="4">DUF1565 domain-containing protein</fullName>
    </recommendedName>
</protein>
<organism evidence="2 3">
    <name type="scientific">Naegleria lovaniensis</name>
    <name type="common">Amoeba</name>
    <dbReference type="NCBI Taxonomy" id="51637"/>
    <lineage>
        <taxon>Eukaryota</taxon>
        <taxon>Discoba</taxon>
        <taxon>Heterolobosea</taxon>
        <taxon>Tetramitia</taxon>
        <taxon>Eutetramitia</taxon>
        <taxon>Vahlkampfiidae</taxon>
        <taxon>Naegleria</taxon>
    </lineage>
</organism>
<keyword evidence="1" id="KW-0732">Signal</keyword>
<sequence length="111" mass="11712">MSRSWFLVECSALLILLLVNLSSSSVLASTFYLSPSGSDSNNGQSVSTPWMTFNKAFTTMKGGDELVLLDGTYSVAAGTGIINWQGSNSAQPPSGTSLNAPTSFVLKILEK</sequence>
<reference evidence="2 3" key="1">
    <citation type="journal article" date="2018" name="BMC Genomics">
        <title>The genome of Naegleria lovaniensis, the basis for a comparative approach to unravel pathogenicity factors of the human pathogenic amoeba N. fowleri.</title>
        <authorList>
            <person name="Liechti N."/>
            <person name="Schurch N."/>
            <person name="Bruggmann R."/>
            <person name="Wittwer M."/>
        </authorList>
    </citation>
    <scope>NUCLEOTIDE SEQUENCE [LARGE SCALE GENOMIC DNA]</scope>
    <source>
        <strain evidence="2 3">ATCC 30569</strain>
    </source>
</reference>
<accession>A0AA88GVB1</accession>
<name>A0AA88GVB1_NAELO</name>
<comment type="caution">
    <text evidence="2">The sequence shown here is derived from an EMBL/GenBank/DDBJ whole genome shotgun (WGS) entry which is preliminary data.</text>
</comment>